<evidence type="ECO:0000256" key="1">
    <source>
        <dbReference type="SAM" id="SignalP"/>
    </source>
</evidence>
<evidence type="ECO:0000313" key="2">
    <source>
        <dbReference type="EMBL" id="QIA64074.1"/>
    </source>
</evidence>
<dbReference type="PROSITE" id="PS51257">
    <property type="entry name" value="PROKAR_LIPOPROTEIN"/>
    <property type="match status" value="1"/>
</dbReference>
<dbReference type="AlphaFoldDB" id="A0A7Z2T474"/>
<dbReference type="KEGG" id="vas:GT360_11380"/>
<evidence type="ECO:0000313" key="3">
    <source>
        <dbReference type="Proteomes" id="UP000464262"/>
    </source>
</evidence>
<keyword evidence="3" id="KW-1185">Reference proteome</keyword>
<proteinExistence type="predicted"/>
<protein>
    <recommendedName>
        <fullName evidence="4">Pilus assembly protein</fullName>
    </recommendedName>
</protein>
<reference evidence="2 3" key="1">
    <citation type="submission" date="2020-01" db="EMBL/GenBank/DDBJ databases">
        <title>Whole genome and functional gene identification of agarase of Vibrio HN897.</title>
        <authorList>
            <person name="Liu Y."/>
            <person name="Zhao Z."/>
        </authorList>
    </citation>
    <scope>NUCLEOTIDE SEQUENCE [LARGE SCALE GENOMIC DNA]</scope>
    <source>
        <strain evidence="2 3">HN897</strain>
    </source>
</reference>
<accession>A0A7Z2T474</accession>
<sequence>MKVLKLNLVTLMTLVGMVGCANYEPLGEHVAKLRAEQTYNQNASYENLGVVPTGSGERMEGAYQAYTGKNSDDLQGTDSQFIEGFSTE</sequence>
<gene>
    <name evidence="2" type="ORF">GT360_11380</name>
</gene>
<dbReference type="EMBL" id="CP047475">
    <property type="protein sequence ID" value="QIA64074.1"/>
    <property type="molecule type" value="Genomic_DNA"/>
</dbReference>
<organism evidence="2 3">
    <name type="scientific">Vibrio astriarenae</name>
    <dbReference type="NCBI Taxonomy" id="1481923"/>
    <lineage>
        <taxon>Bacteria</taxon>
        <taxon>Pseudomonadati</taxon>
        <taxon>Pseudomonadota</taxon>
        <taxon>Gammaproteobacteria</taxon>
        <taxon>Vibrionales</taxon>
        <taxon>Vibrionaceae</taxon>
        <taxon>Vibrio</taxon>
    </lineage>
</organism>
<dbReference type="RefSeq" id="WP_164648983.1">
    <property type="nucleotide sequence ID" value="NZ_CP047475.1"/>
</dbReference>
<feature type="chain" id="PRO_5031358520" description="Pilus assembly protein" evidence="1">
    <location>
        <begin position="24"/>
        <end position="88"/>
    </location>
</feature>
<dbReference type="Proteomes" id="UP000464262">
    <property type="component" value="Chromosome 1"/>
</dbReference>
<keyword evidence="1" id="KW-0732">Signal</keyword>
<feature type="signal peptide" evidence="1">
    <location>
        <begin position="1"/>
        <end position="23"/>
    </location>
</feature>
<evidence type="ECO:0008006" key="4">
    <source>
        <dbReference type="Google" id="ProtNLM"/>
    </source>
</evidence>
<name>A0A7Z2T474_9VIBR</name>